<evidence type="ECO:0000256" key="1">
    <source>
        <dbReference type="SAM" id="Phobius"/>
    </source>
</evidence>
<keyword evidence="1" id="KW-0472">Membrane</keyword>
<name>V5RJR6_SPIAP</name>
<dbReference type="RefSeq" id="WP_023790094.1">
    <property type="nucleotide sequence ID" value="NC_022998.1"/>
</dbReference>
<keyword evidence="3" id="KW-1185">Reference proteome</keyword>
<organism evidence="2 3">
    <name type="scientific">Spiroplasma apis B31</name>
    <dbReference type="NCBI Taxonomy" id="1276258"/>
    <lineage>
        <taxon>Bacteria</taxon>
        <taxon>Bacillati</taxon>
        <taxon>Mycoplasmatota</taxon>
        <taxon>Mollicutes</taxon>
        <taxon>Entomoplasmatales</taxon>
        <taxon>Spiroplasmataceae</taxon>
        <taxon>Spiroplasma</taxon>
    </lineage>
</organism>
<proteinExistence type="predicted"/>
<sequence>MKTKSKFFKIFLPTFIVVAVIITSSLIIWKFIKTSSVDIVNDNTEVPIDGKDKEAEKLDFVNTNHNIDFKENQKMYMLDFDFEQTYFVLTLFKYYFMLEFQKLGPTNENISLVFSIDSPNKTRSIKATYQGAAKIYDWNYTIINI</sequence>
<dbReference type="STRING" id="1276258.SAPIS_v1c08780"/>
<dbReference type="HOGENOM" id="CLU_1824101_0_0_14"/>
<dbReference type="AlphaFoldDB" id="V5RJR6"/>
<dbReference type="Proteomes" id="UP000018550">
    <property type="component" value="Chromosome"/>
</dbReference>
<evidence type="ECO:0000313" key="3">
    <source>
        <dbReference type="Proteomes" id="UP000018550"/>
    </source>
</evidence>
<keyword evidence="1" id="KW-1133">Transmembrane helix</keyword>
<dbReference type="OrthoDB" id="390320at2"/>
<protein>
    <recommendedName>
        <fullName evidence="4">Transmembrane protein</fullName>
    </recommendedName>
</protein>
<dbReference type="EMBL" id="CP006682">
    <property type="protein sequence ID" value="AHB36723.1"/>
    <property type="molecule type" value="Genomic_DNA"/>
</dbReference>
<reference evidence="2 3" key="1">
    <citation type="journal article" date="2014" name="Genome Announc.">
        <title>Complete Genome Sequence of Spiroplasma apis B31T (ATCC 33834), a Bacterium Associated with May Disease of Honeybees (Apis mellifera).</title>
        <authorList>
            <person name="Ku C."/>
            <person name="Lo W.S."/>
            <person name="Chen L.L."/>
            <person name="Kuo C.H."/>
        </authorList>
    </citation>
    <scope>NUCLEOTIDE SEQUENCE [LARGE SCALE GENOMIC DNA]</scope>
    <source>
        <strain evidence="2">B31</strain>
    </source>
</reference>
<evidence type="ECO:0000313" key="2">
    <source>
        <dbReference type="EMBL" id="AHB36723.1"/>
    </source>
</evidence>
<gene>
    <name evidence="2" type="ORF">SAPIS_v1c08780</name>
</gene>
<feature type="transmembrane region" description="Helical" evidence="1">
    <location>
        <begin position="7"/>
        <end position="29"/>
    </location>
</feature>
<dbReference type="KEGG" id="sapi:SAPIS_v1c08780"/>
<keyword evidence="1" id="KW-0812">Transmembrane</keyword>
<accession>V5RJR6</accession>
<dbReference type="PATRIC" id="fig|1276258.3.peg.899"/>
<evidence type="ECO:0008006" key="4">
    <source>
        <dbReference type="Google" id="ProtNLM"/>
    </source>
</evidence>